<evidence type="ECO:0000256" key="3">
    <source>
        <dbReference type="ARBA" id="ARBA00020978"/>
    </source>
</evidence>
<reference evidence="8" key="1">
    <citation type="submission" date="2020-11" db="EMBL/GenBank/DDBJ databases">
        <authorList>
            <consortium name="DOE Joint Genome Institute"/>
            <person name="Ahrendt S."/>
            <person name="Riley R."/>
            <person name="Andreopoulos W."/>
            <person name="Labutti K."/>
            <person name="Pangilinan J."/>
            <person name="Ruiz-Duenas F.J."/>
            <person name="Barrasa J.M."/>
            <person name="Sanchez-Garcia M."/>
            <person name="Camarero S."/>
            <person name="Miyauchi S."/>
            <person name="Serrano A."/>
            <person name="Linde D."/>
            <person name="Babiker R."/>
            <person name="Drula E."/>
            <person name="Ayuso-Fernandez I."/>
            <person name="Pacheco R."/>
            <person name="Padilla G."/>
            <person name="Ferreira P."/>
            <person name="Barriuso J."/>
            <person name="Kellner H."/>
            <person name="Castanera R."/>
            <person name="Alfaro M."/>
            <person name="Ramirez L."/>
            <person name="Pisabarro A.G."/>
            <person name="Kuo A."/>
            <person name="Tritt A."/>
            <person name="Lipzen A."/>
            <person name="He G."/>
            <person name="Yan M."/>
            <person name="Ng V."/>
            <person name="Cullen D."/>
            <person name="Martin F."/>
            <person name="Rosso M.-N."/>
            <person name="Henrissat B."/>
            <person name="Hibbett D."/>
            <person name="Martinez A.T."/>
            <person name="Grigoriev I.V."/>
        </authorList>
    </citation>
    <scope>NUCLEOTIDE SEQUENCE</scope>
    <source>
        <strain evidence="8">CBS 506.95</strain>
    </source>
</reference>
<dbReference type="GO" id="GO:0000139">
    <property type="term" value="C:Golgi membrane"/>
    <property type="evidence" value="ECO:0007669"/>
    <property type="project" value="UniProtKB-SubCell"/>
</dbReference>
<name>A0A9P6EUR6_9AGAR</name>
<sequence>MSILSPVSSAKSLLSPKANGYAELQAVKPTSVLQPPARTPSYASAVGGSNVQKDFLHLTPEELFTKQTVTEIKAVQRRLSADADAKQEELRLMVGERYRDLLQASSSIISIAQSSKRVLEAIEESKRAILLQNDLPLPPKTATGFSLGAEGTITDRHLFSLQALSAHMRVLLDAPEHLWRFIERKRYLQAAWLFLLARVVHRELVSTDDSEESPWAEDGIDVHRDFPLVQRQWDVVSQFRSQIIHKSTLSLRDITTSTEEVCATLVTLHLLDSRPLNETLSTLLQQRSKTLQSVIAWKPEPKPTENGSKVIPNGIAPSMSVRDVTQLMKNTSNAISQTISTARIIFDREVTGRSLIFRVLGSVQYESTKSVPDIPSELQLSTQSLLTQLSSSANFQLLPYEVRSYKPYVDLDSSSASLTQPIFDKKLQEWFIASCEHWKNSAAKWVLSLSTVKDVWNLRTSFKRFLSSSGLNEQEKFLVSSNTDIVLHKRVLEIWHRALGEAEGQFKTRLLSSRAALGIDQLPDPSPADFLFSTPPVPILSQNVKSFADTPFQKYQQGLKQQLVGRSGRLDGIISILEQCARSIQHDLSIMRNAVGEASTAFHDSVAKAYQPTANSLAGNVVNIIGETSKELKEKLEKDTVALVFLARVTDVLHSGSSFSDQIGCGFKESHAFKEELRCINEDILERWRNITIQRLLDEPQFQLNAQLSQTRGPSPALLQALILLAEDLKRLGIVFNPIRHQEVVRDTMGFFVQSVLERSRDTRDEQTNFNLAFLWKISESYGQPWSDTTAKVHQLLLTSVRLFFTTLLSFFDDKLGSKG</sequence>
<dbReference type="Pfam" id="PF08700">
    <property type="entry name" value="VPS51_Exo84_N"/>
    <property type="match status" value="1"/>
</dbReference>
<keyword evidence="9" id="KW-1185">Reference proteome</keyword>
<evidence type="ECO:0000256" key="4">
    <source>
        <dbReference type="ARBA" id="ARBA00022448"/>
    </source>
</evidence>
<dbReference type="GO" id="GO:0006891">
    <property type="term" value="P:intra-Golgi vesicle-mediated transport"/>
    <property type="evidence" value="ECO:0007669"/>
    <property type="project" value="InterPro"/>
</dbReference>
<protein>
    <recommendedName>
        <fullName evidence="3">Conserved oligomeric Golgi complex subunit 1</fullName>
    </recommendedName>
</protein>
<keyword evidence="6" id="KW-0333">Golgi apparatus</keyword>
<dbReference type="GO" id="GO:0017119">
    <property type="term" value="C:Golgi transport complex"/>
    <property type="evidence" value="ECO:0007669"/>
    <property type="project" value="InterPro"/>
</dbReference>
<evidence type="ECO:0000313" key="9">
    <source>
        <dbReference type="Proteomes" id="UP000807306"/>
    </source>
</evidence>
<dbReference type="OrthoDB" id="46189at2759"/>
<dbReference type="EMBL" id="MU157824">
    <property type="protein sequence ID" value="KAF9535657.1"/>
    <property type="molecule type" value="Genomic_DNA"/>
</dbReference>
<dbReference type="PANTHER" id="PTHR31658:SF0">
    <property type="entry name" value="CONSERVED OLIGOMERIC GOLGI COMPLEX SUBUNIT 1"/>
    <property type="match status" value="1"/>
</dbReference>
<evidence type="ECO:0000256" key="5">
    <source>
        <dbReference type="ARBA" id="ARBA00022927"/>
    </source>
</evidence>
<dbReference type="PANTHER" id="PTHR31658">
    <property type="entry name" value="CONSERVED OLIGOMERIC GOLGI COMPLEX SUBUNIT 1"/>
    <property type="match status" value="1"/>
</dbReference>
<comment type="subcellular location">
    <subcellularLocation>
        <location evidence="1">Golgi apparatus membrane</location>
        <topology evidence="1">Peripheral membrane protein</topology>
    </subcellularLocation>
</comment>
<comment type="similarity">
    <text evidence="2">Belongs to the COG1 family.</text>
</comment>
<evidence type="ECO:0000256" key="2">
    <source>
        <dbReference type="ARBA" id="ARBA00006653"/>
    </source>
</evidence>
<dbReference type="AlphaFoldDB" id="A0A9P6EUR6"/>
<accession>A0A9P6EUR6</accession>
<dbReference type="Proteomes" id="UP000807306">
    <property type="component" value="Unassembled WGS sequence"/>
</dbReference>
<organism evidence="8 9">
    <name type="scientific">Crepidotus variabilis</name>
    <dbReference type="NCBI Taxonomy" id="179855"/>
    <lineage>
        <taxon>Eukaryota</taxon>
        <taxon>Fungi</taxon>
        <taxon>Dikarya</taxon>
        <taxon>Basidiomycota</taxon>
        <taxon>Agaricomycotina</taxon>
        <taxon>Agaricomycetes</taxon>
        <taxon>Agaricomycetidae</taxon>
        <taxon>Agaricales</taxon>
        <taxon>Agaricineae</taxon>
        <taxon>Crepidotaceae</taxon>
        <taxon>Crepidotus</taxon>
    </lineage>
</organism>
<evidence type="ECO:0000256" key="7">
    <source>
        <dbReference type="ARBA" id="ARBA00023136"/>
    </source>
</evidence>
<dbReference type="GO" id="GO:0015031">
    <property type="term" value="P:protein transport"/>
    <property type="evidence" value="ECO:0007669"/>
    <property type="project" value="UniProtKB-KW"/>
</dbReference>
<evidence type="ECO:0000256" key="1">
    <source>
        <dbReference type="ARBA" id="ARBA00004395"/>
    </source>
</evidence>
<keyword evidence="4" id="KW-0813">Transport</keyword>
<dbReference type="InterPro" id="IPR033370">
    <property type="entry name" value="COG1"/>
</dbReference>
<comment type="caution">
    <text evidence="8">The sequence shown here is derived from an EMBL/GenBank/DDBJ whole genome shotgun (WGS) entry which is preliminary data.</text>
</comment>
<proteinExistence type="inferred from homology"/>
<evidence type="ECO:0000313" key="8">
    <source>
        <dbReference type="EMBL" id="KAF9535657.1"/>
    </source>
</evidence>
<keyword evidence="7" id="KW-0472">Membrane</keyword>
<evidence type="ECO:0000256" key="6">
    <source>
        <dbReference type="ARBA" id="ARBA00023034"/>
    </source>
</evidence>
<keyword evidence="5" id="KW-0653">Protein transport</keyword>
<gene>
    <name evidence="8" type="ORF">CPB83DRAFT_913079</name>
</gene>